<dbReference type="Proteomes" id="UP001056429">
    <property type="component" value="Unassembled WGS sequence"/>
</dbReference>
<keyword evidence="5 10" id="KW-0321">Glycogen metabolism</keyword>
<dbReference type="Pfam" id="PF00128">
    <property type="entry name" value="Alpha-amylase"/>
    <property type="match status" value="1"/>
</dbReference>
<dbReference type="EC" id="2.4.1.18" evidence="10"/>
<dbReference type="Gene3D" id="2.60.40.10">
    <property type="entry name" value="Immunoglobulins"/>
    <property type="match status" value="1"/>
</dbReference>
<evidence type="ECO:0000256" key="4">
    <source>
        <dbReference type="ARBA" id="ARBA00009000"/>
    </source>
</evidence>
<dbReference type="GO" id="GO:0005829">
    <property type="term" value="C:cytosol"/>
    <property type="evidence" value="ECO:0007669"/>
    <property type="project" value="TreeGrafter"/>
</dbReference>
<dbReference type="PIRSF" id="PIRSF000463">
    <property type="entry name" value="GlgB"/>
    <property type="match status" value="1"/>
</dbReference>
<dbReference type="Gene3D" id="2.60.40.1180">
    <property type="entry name" value="Golgi alpha-mannosidase II"/>
    <property type="match status" value="1"/>
</dbReference>
<evidence type="ECO:0000256" key="10">
    <source>
        <dbReference type="HAMAP-Rule" id="MF_00685"/>
    </source>
</evidence>
<dbReference type="GO" id="GO:0043169">
    <property type="term" value="F:cation binding"/>
    <property type="evidence" value="ECO:0007669"/>
    <property type="project" value="InterPro"/>
</dbReference>
<dbReference type="HAMAP" id="MF_00685">
    <property type="entry name" value="GlgB"/>
    <property type="match status" value="1"/>
</dbReference>
<dbReference type="SMART" id="SM00642">
    <property type="entry name" value="Aamy"/>
    <property type="match status" value="1"/>
</dbReference>
<comment type="pathway">
    <text evidence="3 10">Glycan biosynthesis; glycogen biosynthesis.</text>
</comment>
<evidence type="ECO:0000256" key="7">
    <source>
        <dbReference type="ARBA" id="ARBA00022679"/>
    </source>
</evidence>
<dbReference type="RefSeq" id="WP_250860836.1">
    <property type="nucleotide sequence ID" value="NZ_JAGSOJ010000004.1"/>
</dbReference>
<dbReference type="NCBIfam" id="TIGR01515">
    <property type="entry name" value="branching_enzym"/>
    <property type="match status" value="1"/>
</dbReference>
<dbReference type="GO" id="GO:0005978">
    <property type="term" value="P:glycogen biosynthetic process"/>
    <property type="evidence" value="ECO:0007669"/>
    <property type="project" value="UniProtKB-UniRule"/>
</dbReference>
<evidence type="ECO:0000256" key="6">
    <source>
        <dbReference type="ARBA" id="ARBA00022676"/>
    </source>
</evidence>
<reference evidence="13" key="1">
    <citation type="journal article" date="2021" name="mSystems">
        <title>Bacteria and Archaea Synergistically Convert Glycine Betaine to Biogenic Methane in the Formosa Cold Seep of the South China Sea.</title>
        <authorList>
            <person name="Li L."/>
            <person name="Zhang W."/>
            <person name="Zhang S."/>
            <person name="Song L."/>
            <person name="Sun Q."/>
            <person name="Zhang H."/>
            <person name="Xiang H."/>
            <person name="Dong X."/>
        </authorList>
    </citation>
    <scope>NUCLEOTIDE SEQUENCE</scope>
    <source>
        <strain evidence="13">ZWT</strain>
    </source>
</reference>
<dbReference type="FunFam" id="2.60.40.10:FF:000169">
    <property type="entry name" value="1,4-alpha-glucan branching enzyme GlgB"/>
    <property type="match status" value="1"/>
</dbReference>
<dbReference type="PANTHER" id="PTHR43651">
    <property type="entry name" value="1,4-ALPHA-GLUCAN-BRANCHING ENZYME"/>
    <property type="match status" value="1"/>
</dbReference>
<evidence type="ECO:0000256" key="8">
    <source>
        <dbReference type="ARBA" id="ARBA00023056"/>
    </source>
</evidence>
<keyword evidence="8 10" id="KW-0320">Glycogen biosynthesis</keyword>
<dbReference type="Pfam" id="PF02806">
    <property type="entry name" value="Alpha-amylase_C"/>
    <property type="match status" value="1"/>
</dbReference>
<feature type="domain" description="Glycosyl hydrolase family 13 catalytic" evidence="12">
    <location>
        <begin position="156"/>
        <end position="509"/>
    </location>
</feature>
<comment type="catalytic activity">
    <reaction evidence="1 10">
        <text>Transfers a segment of a (1-&gt;4)-alpha-D-glucan chain to a primary hydroxy group in a similar glucan chain.</text>
        <dbReference type="EC" id="2.4.1.18"/>
    </reaction>
</comment>
<proteinExistence type="inferred from homology"/>
<dbReference type="NCBIfam" id="NF003811">
    <property type="entry name" value="PRK05402.1"/>
    <property type="match status" value="1"/>
</dbReference>
<dbReference type="Gene3D" id="3.20.20.80">
    <property type="entry name" value="Glycosidases"/>
    <property type="match status" value="1"/>
</dbReference>
<evidence type="ECO:0000256" key="5">
    <source>
        <dbReference type="ARBA" id="ARBA00022600"/>
    </source>
</evidence>
<dbReference type="InterPro" id="IPR014756">
    <property type="entry name" value="Ig_E-set"/>
</dbReference>
<dbReference type="InterPro" id="IPR037439">
    <property type="entry name" value="Branching_enzy"/>
</dbReference>
<dbReference type="InterPro" id="IPR017853">
    <property type="entry name" value="GH"/>
</dbReference>
<evidence type="ECO:0000256" key="1">
    <source>
        <dbReference type="ARBA" id="ARBA00000826"/>
    </source>
</evidence>
<dbReference type="AlphaFoldDB" id="A0A9J6P7B7"/>
<comment type="subunit">
    <text evidence="10">Monomer.</text>
</comment>
<dbReference type="CDD" id="cd02855">
    <property type="entry name" value="E_set_GBE_prok_N"/>
    <property type="match status" value="1"/>
</dbReference>
<name>A0A9J6P7B7_9CLOT</name>
<keyword evidence="7 10" id="KW-0808">Transferase</keyword>
<dbReference type="InterPro" id="IPR006047">
    <property type="entry name" value="GH13_cat_dom"/>
</dbReference>
<sequence>MCQKVYYLPKSHFESYEFDRDKSFNNYKFLGAHLKSYKGIQGVRFTVYAPNAEKVNVVGDFNNWNGSNHPMKKHESLGIWNIFIQGLKEGDIYKYEIFTRDKEVRLKADPYAFFSELPPNTASVIASLDNYQWNDGEWVEKKKKISKYEKPINIYELHLGSWRRKGSDEFYDYREMANEIIEYVKQMGYTHIELLPITEYPFDGSWGYQVTGYYSVTSRYGKPEDFMNFIDICHQEGIGVILDWVPCHFCKDEHGLLKFDGTALYEYDNPIMAENSEWGTAAFDYGKKHTKNFLISNAMFWFDVYHIDGLRVDAVSYMLYLNSGKRDGLYIPNKYGGVENLSAIEFLRELNQSISKHFPESLMIAEESTAWPYVTGATEKGGLGFDYKWNMGWMNDMLKYMEMDPIFRKWHHDLITFSFMYAFSEKFILPLSHDEVVHGKKSLIEKMPGDYWRKFANLRVFFAYMIAHPGKKLSFMGNEFAQFIEWNYKKELDWMLIKYESHKKMKYFTEELNKLYINEKSLYELDGDSRGFSWIDHQNYEQSVITFMRKGKKEDDFIIIVCNFTPVLREKYKIGVPFLGEYEEVFNSDMEQYGGSGVKNENRLIASNSKWHNQPYSLTLEIPPLGGLFIKIKK</sequence>
<keyword evidence="9 10" id="KW-0119">Carbohydrate metabolism</keyword>
<dbReference type="EMBL" id="JAGSOJ010000004">
    <property type="protein sequence ID" value="MCM1991693.1"/>
    <property type="molecule type" value="Genomic_DNA"/>
</dbReference>
<feature type="active site" description="Nucleophile" evidence="10 11">
    <location>
        <position position="313"/>
    </location>
</feature>
<dbReference type="Pfam" id="PF02922">
    <property type="entry name" value="CBM_48"/>
    <property type="match status" value="1"/>
</dbReference>
<keyword evidence="14" id="KW-1185">Reference proteome</keyword>
<dbReference type="PANTHER" id="PTHR43651:SF3">
    <property type="entry name" value="1,4-ALPHA-GLUCAN-BRANCHING ENZYME"/>
    <property type="match status" value="1"/>
</dbReference>
<dbReference type="InterPro" id="IPR006048">
    <property type="entry name" value="A-amylase/branching_C"/>
</dbReference>
<accession>A0A9J6P7B7</accession>
<dbReference type="InterPro" id="IPR004193">
    <property type="entry name" value="Glyco_hydro_13_N"/>
</dbReference>
<evidence type="ECO:0000256" key="9">
    <source>
        <dbReference type="ARBA" id="ARBA00023277"/>
    </source>
</evidence>
<evidence type="ECO:0000256" key="3">
    <source>
        <dbReference type="ARBA" id="ARBA00004964"/>
    </source>
</evidence>
<evidence type="ECO:0000313" key="14">
    <source>
        <dbReference type="Proteomes" id="UP001056429"/>
    </source>
</evidence>
<dbReference type="GO" id="GO:0003844">
    <property type="term" value="F:1,4-alpha-glucan branching enzyme activity"/>
    <property type="evidence" value="ECO:0007669"/>
    <property type="project" value="UniProtKB-UniRule"/>
</dbReference>
<comment type="caution">
    <text evidence="13">The sequence shown here is derived from an EMBL/GenBank/DDBJ whole genome shotgun (WGS) entry which is preliminary data.</text>
</comment>
<evidence type="ECO:0000259" key="12">
    <source>
        <dbReference type="SMART" id="SM00642"/>
    </source>
</evidence>
<gene>
    <name evidence="10 13" type="primary">glgB</name>
    <name evidence="13" type="ORF">KDK92_18300</name>
</gene>
<dbReference type="GO" id="GO:0004553">
    <property type="term" value="F:hydrolase activity, hydrolyzing O-glycosyl compounds"/>
    <property type="evidence" value="ECO:0007669"/>
    <property type="project" value="InterPro"/>
</dbReference>
<dbReference type="NCBIfam" id="NF008967">
    <property type="entry name" value="PRK12313.1"/>
    <property type="match status" value="1"/>
</dbReference>
<comment type="similarity">
    <text evidence="4 10">Belongs to the glycosyl hydrolase 13 family. GlgB subfamily.</text>
</comment>
<dbReference type="FunFam" id="3.20.20.80:FF:000003">
    <property type="entry name" value="1,4-alpha-glucan branching enzyme GlgB"/>
    <property type="match status" value="1"/>
</dbReference>
<evidence type="ECO:0000256" key="2">
    <source>
        <dbReference type="ARBA" id="ARBA00002953"/>
    </source>
</evidence>
<evidence type="ECO:0000256" key="11">
    <source>
        <dbReference type="PIRSR" id="PIRSR000463-1"/>
    </source>
</evidence>
<dbReference type="InterPro" id="IPR013783">
    <property type="entry name" value="Ig-like_fold"/>
</dbReference>
<keyword evidence="6 10" id="KW-0328">Glycosyltransferase</keyword>
<dbReference type="InterPro" id="IPR013780">
    <property type="entry name" value="Glyco_hydro_b"/>
</dbReference>
<dbReference type="SUPFAM" id="SSF81296">
    <property type="entry name" value="E set domains"/>
    <property type="match status" value="1"/>
</dbReference>
<comment type="function">
    <text evidence="2 10">Catalyzes the formation of the alpha-1,6-glucosidic linkages in glycogen by scission of a 1,4-alpha-linked oligosaccharide from growing alpha-1,4-glucan chains and the subsequent attachment of the oligosaccharide to the alpha-1,6 position.</text>
</comment>
<dbReference type="CDD" id="cd11322">
    <property type="entry name" value="AmyAc_Glg_BE"/>
    <property type="match status" value="1"/>
</dbReference>
<dbReference type="InterPro" id="IPR044143">
    <property type="entry name" value="GlgB_N_E_set_prok"/>
</dbReference>
<evidence type="ECO:0000313" key="13">
    <source>
        <dbReference type="EMBL" id="MCM1991693.1"/>
    </source>
</evidence>
<dbReference type="SUPFAM" id="SSF51445">
    <property type="entry name" value="(Trans)glycosidases"/>
    <property type="match status" value="1"/>
</dbReference>
<protein>
    <recommendedName>
        <fullName evidence="10">1,4-alpha-glucan branching enzyme GlgB</fullName>
        <ecNumber evidence="10">2.4.1.18</ecNumber>
    </recommendedName>
    <alternativeName>
        <fullName evidence="10">1,4-alpha-D-glucan:1,4-alpha-D-glucan 6-glucosyl-transferase</fullName>
    </alternativeName>
    <alternativeName>
        <fullName evidence="10">Alpha-(1-&gt;4)-glucan branching enzyme</fullName>
    </alternativeName>
    <alternativeName>
        <fullName evidence="10">Glycogen branching enzyme</fullName>
        <shortName evidence="10">BE</shortName>
    </alternativeName>
</protein>
<dbReference type="InterPro" id="IPR006407">
    <property type="entry name" value="GlgB"/>
</dbReference>
<organism evidence="13 14">
    <name type="scientific">Oceanirhabdus seepicola</name>
    <dbReference type="NCBI Taxonomy" id="2828781"/>
    <lineage>
        <taxon>Bacteria</taxon>
        <taxon>Bacillati</taxon>
        <taxon>Bacillota</taxon>
        <taxon>Clostridia</taxon>
        <taxon>Eubacteriales</taxon>
        <taxon>Clostridiaceae</taxon>
        <taxon>Oceanirhabdus</taxon>
    </lineage>
</organism>
<feature type="active site" description="Proton donor" evidence="10 11">
    <location>
        <position position="366"/>
    </location>
</feature>
<reference evidence="13" key="2">
    <citation type="submission" date="2021-04" db="EMBL/GenBank/DDBJ databases">
        <authorList>
            <person name="Dong X."/>
        </authorList>
    </citation>
    <scope>NUCLEOTIDE SEQUENCE</scope>
    <source>
        <strain evidence="13">ZWT</strain>
    </source>
</reference>
<dbReference type="SUPFAM" id="SSF51011">
    <property type="entry name" value="Glycosyl hydrolase domain"/>
    <property type="match status" value="1"/>
</dbReference>
<dbReference type="FunFam" id="2.60.40.1180:FF:000002">
    <property type="entry name" value="1,4-alpha-glucan branching enzyme GlgB"/>
    <property type="match status" value="1"/>
</dbReference>